<dbReference type="Proteomes" id="UP000241647">
    <property type="component" value="Unassembled WGS sequence"/>
</dbReference>
<organism evidence="1 2">
    <name type="scientific">Nocardia nova</name>
    <dbReference type="NCBI Taxonomy" id="37330"/>
    <lineage>
        <taxon>Bacteria</taxon>
        <taxon>Bacillati</taxon>
        <taxon>Actinomycetota</taxon>
        <taxon>Actinomycetes</taxon>
        <taxon>Mycobacteriales</taxon>
        <taxon>Nocardiaceae</taxon>
        <taxon>Nocardia</taxon>
    </lineage>
</organism>
<protein>
    <submittedName>
        <fullName evidence="1">Uncharacterized protein</fullName>
    </submittedName>
</protein>
<comment type="caution">
    <text evidence="1">The sequence shown here is derived from an EMBL/GenBank/DDBJ whole genome shotgun (WGS) entry which is preliminary data.</text>
</comment>
<gene>
    <name evidence="1" type="ORF">C8259_34125</name>
</gene>
<dbReference type="AlphaFoldDB" id="A0A2T2YQ33"/>
<reference evidence="1 2" key="1">
    <citation type="submission" date="2018-02" db="EMBL/GenBank/DDBJ databases">
        <title>8 Nocardia nova and 1 Nocardia cyriacigeorgica strain used for evolution to TMP-SMX.</title>
        <authorList>
            <person name="Mehta H."/>
            <person name="Weng J."/>
            <person name="Shamoo Y."/>
        </authorList>
    </citation>
    <scope>NUCLEOTIDE SEQUENCE [LARGE SCALE GENOMIC DNA]</scope>
    <source>
        <strain evidence="1 2">ATCC 33727</strain>
    </source>
</reference>
<name>A0A2T2YQ33_9NOCA</name>
<proteinExistence type="predicted"/>
<evidence type="ECO:0000313" key="2">
    <source>
        <dbReference type="Proteomes" id="UP000241647"/>
    </source>
</evidence>
<dbReference type="EMBL" id="PYHS01000036">
    <property type="protein sequence ID" value="PSR57596.1"/>
    <property type="molecule type" value="Genomic_DNA"/>
</dbReference>
<accession>A0A2T2YQ33</accession>
<evidence type="ECO:0000313" key="1">
    <source>
        <dbReference type="EMBL" id="PSR57596.1"/>
    </source>
</evidence>
<sequence length="132" mass="13794">MVPFAPVPAVSARASGSALRRSRLAGVVAGICGVILLSVPRRFVGSAPRAVIVARLLGARYGVQGAVLVVVPRPPVRAVRVVDLLHALSMLAFLGSPRYRRPALSSAALSVGLTVLARPSPRHLHPSRGDDQ</sequence>